<dbReference type="Proteomes" id="UP000326950">
    <property type="component" value="Unassembled WGS sequence"/>
</dbReference>
<accession>A0A5N6UPV0</accession>
<dbReference type="OrthoDB" id="5350472at2759"/>
<sequence>MGLPLESIPDGWTTDPAEIRHNLIWKNPESEGQKMARRFGLSNPQIVMTSKRETGIPEAMFQSGNGCYPWDQMEDTVWQITKPIGLTSILHTLIVKGLKGLKVKELEPIEV</sequence>
<organism evidence="1 2">
    <name type="scientific">Aspergillus tamarii</name>
    <dbReference type="NCBI Taxonomy" id="41984"/>
    <lineage>
        <taxon>Eukaryota</taxon>
        <taxon>Fungi</taxon>
        <taxon>Dikarya</taxon>
        <taxon>Ascomycota</taxon>
        <taxon>Pezizomycotina</taxon>
        <taxon>Eurotiomycetes</taxon>
        <taxon>Eurotiomycetidae</taxon>
        <taxon>Eurotiales</taxon>
        <taxon>Aspergillaceae</taxon>
        <taxon>Aspergillus</taxon>
        <taxon>Aspergillus subgen. Circumdati</taxon>
    </lineage>
</organism>
<evidence type="ECO:0000313" key="1">
    <source>
        <dbReference type="EMBL" id="KAE8160071.1"/>
    </source>
</evidence>
<evidence type="ECO:0000313" key="2">
    <source>
        <dbReference type="Proteomes" id="UP000326950"/>
    </source>
</evidence>
<protein>
    <submittedName>
        <fullName evidence="1">Uncharacterized protein</fullName>
    </submittedName>
</protein>
<gene>
    <name evidence="1" type="ORF">BDV40DRAFT_271425</name>
</gene>
<keyword evidence="2" id="KW-1185">Reference proteome</keyword>
<proteinExistence type="predicted"/>
<reference evidence="1 2" key="1">
    <citation type="submission" date="2019-04" db="EMBL/GenBank/DDBJ databases">
        <title>Friends and foes A comparative genomics study of 23 Aspergillus species from section Flavi.</title>
        <authorList>
            <consortium name="DOE Joint Genome Institute"/>
            <person name="Kjaerbolling I."/>
            <person name="Vesth T."/>
            <person name="Frisvad J.C."/>
            <person name="Nybo J.L."/>
            <person name="Theobald S."/>
            <person name="Kildgaard S."/>
            <person name="Isbrandt T."/>
            <person name="Kuo A."/>
            <person name="Sato A."/>
            <person name="Lyhne E.K."/>
            <person name="Kogle M.E."/>
            <person name="Wiebenga A."/>
            <person name="Kun R.S."/>
            <person name="Lubbers R.J."/>
            <person name="Makela M.R."/>
            <person name="Barry K."/>
            <person name="Chovatia M."/>
            <person name="Clum A."/>
            <person name="Daum C."/>
            <person name="Haridas S."/>
            <person name="He G."/>
            <person name="LaButti K."/>
            <person name="Lipzen A."/>
            <person name="Mondo S."/>
            <person name="Riley R."/>
            <person name="Salamov A."/>
            <person name="Simmons B.A."/>
            <person name="Magnuson J.K."/>
            <person name="Henrissat B."/>
            <person name="Mortensen U.H."/>
            <person name="Larsen T.O."/>
            <person name="Devries R.P."/>
            <person name="Grigoriev I.V."/>
            <person name="Machida M."/>
            <person name="Baker S.E."/>
            <person name="Andersen M.R."/>
        </authorList>
    </citation>
    <scope>NUCLEOTIDE SEQUENCE [LARGE SCALE GENOMIC DNA]</scope>
    <source>
        <strain evidence="1 2">CBS 117626</strain>
    </source>
</reference>
<dbReference type="AlphaFoldDB" id="A0A5N6UPV0"/>
<dbReference type="EMBL" id="ML738663">
    <property type="protein sequence ID" value="KAE8160071.1"/>
    <property type="molecule type" value="Genomic_DNA"/>
</dbReference>
<name>A0A5N6UPV0_ASPTM</name>